<reference evidence="1" key="3">
    <citation type="submission" date="2021-06" db="EMBL/GenBank/DDBJ databases">
        <title>Chromosome-level genome assembly for S. haematobium.</title>
        <authorList>
            <person name="Stroehlein A.J."/>
        </authorList>
    </citation>
    <scope>NUCLEOTIDE SEQUENCE</scope>
</reference>
<dbReference type="GeneID" id="24597425"/>
<protein>
    <submittedName>
        <fullName evidence="1">Uncharacterized protein</fullName>
    </submittedName>
</protein>
<comment type="caution">
    <text evidence="1">The sequence shown here is derived from an EMBL/GenBank/DDBJ whole genome shotgun (WGS) entry which is preliminary data.</text>
</comment>
<dbReference type="Proteomes" id="UP000471633">
    <property type="component" value="Unassembled WGS sequence"/>
</dbReference>
<dbReference type="EMBL" id="AMPZ03000001">
    <property type="protein sequence ID" value="KAH9597007.1"/>
    <property type="molecule type" value="Genomic_DNA"/>
</dbReference>
<organism evidence="1 2">
    <name type="scientific">Schistosoma haematobium</name>
    <name type="common">Blood fluke</name>
    <dbReference type="NCBI Taxonomy" id="6185"/>
    <lineage>
        <taxon>Eukaryota</taxon>
        <taxon>Metazoa</taxon>
        <taxon>Spiralia</taxon>
        <taxon>Lophotrochozoa</taxon>
        <taxon>Platyhelminthes</taxon>
        <taxon>Trematoda</taxon>
        <taxon>Digenea</taxon>
        <taxon>Strigeidida</taxon>
        <taxon>Schistosomatoidea</taxon>
        <taxon>Schistosomatidae</taxon>
        <taxon>Schistosoma</taxon>
    </lineage>
</organism>
<reference evidence="1" key="4">
    <citation type="journal article" date="2022" name="PLoS Pathog.">
        <title>Chromosome-level genome of Schistosoma haematobium underpins genome-wide explorations of molecular variation.</title>
        <authorList>
            <person name="Stroehlein A.J."/>
            <person name="Korhonen P.K."/>
            <person name="Lee V.V."/>
            <person name="Ralph S.A."/>
            <person name="Mentink-Kane M."/>
            <person name="You H."/>
            <person name="McManus D.P."/>
            <person name="Tchuente L.T."/>
            <person name="Stothard J.R."/>
            <person name="Kaur P."/>
            <person name="Dudchenko O."/>
            <person name="Aiden E.L."/>
            <person name="Yang B."/>
            <person name="Yang H."/>
            <person name="Emery A.M."/>
            <person name="Webster B.L."/>
            <person name="Brindley P.J."/>
            <person name="Rollinson D."/>
            <person name="Chang B.C.H."/>
            <person name="Gasser R.B."/>
            <person name="Young N.D."/>
        </authorList>
    </citation>
    <scope>NUCLEOTIDE SEQUENCE</scope>
</reference>
<dbReference type="AlphaFoldDB" id="A0A6A5DBF4"/>
<accession>A0A6A5DBF4</accession>
<dbReference type="RefSeq" id="XP_012801527.2">
    <property type="nucleotide sequence ID" value="XM_012946073.2"/>
</dbReference>
<keyword evidence="2" id="KW-1185">Reference proteome</keyword>
<gene>
    <name evidence="1" type="ORF">MS3_00002489</name>
</gene>
<sequence>MECSYNVGDRESQLNCYRNEEIQRGVAWNQIMQLLFIYTILLLWFIHITQQVTINRRLYPQQIQFSSIPEQFIEETESVQDIKEGEHETTHRSKRLIDNQQLLTTYRNPFASLLKRKRHSKSTDSRLSIRKDFITNNDSKCGLMCHLLCRPARKALIRCESYEYRIIKALLKTKMVGITMIVIQCQAPTNDSKNDSKDQFYERLQSIVAMCAGKDLNILMAGLNVKFGVDNTEYPDIMERH</sequence>
<reference evidence="1" key="1">
    <citation type="journal article" date="2012" name="Nat. Genet.">
        <title>Whole-genome sequence of Schistosoma haematobium.</title>
        <authorList>
            <person name="Young N.D."/>
            <person name="Jex A.R."/>
            <person name="Li B."/>
            <person name="Liu S."/>
            <person name="Yang L."/>
            <person name="Xiong Z."/>
            <person name="Li Y."/>
            <person name="Cantacessi C."/>
            <person name="Hall R.S."/>
            <person name="Xu X."/>
            <person name="Chen F."/>
            <person name="Wu X."/>
            <person name="Zerlotini A."/>
            <person name="Oliveira G."/>
            <person name="Hofmann A."/>
            <person name="Zhang G."/>
            <person name="Fang X."/>
            <person name="Kang Y."/>
            <person name="Campbell B.E."/>
            <person name="Loukas A."/>
            <person name="Ranganathan S."/>
            <person name="Rollinson D."/>
            <person name="Rinaldi G."/>
            <person name="Brindley P.J."/>
            <person name="Yang H."/>
            <person name="Wang J."/>
            <person name="Wang J."/>
            <person name="Gasser R.B."/>
        </authorList>
    </citation>
    <scope>NUCLEOTIDE SEQUENCE</scope>
</reference>
<evidence type="ECO:0000313" key="2">
    <source>
        <dbReference type="Proteomes" id="UP000471633"/>
    </source>
</evidence>
<dbReference type="CTD" id="24597425"/>
<proteinExistence type="predicted"/>
<dbReference type="KEGG" id="shx:MS3_00002489"/>
<evidence type="ECO:0000313" key="1">
    <source>
        <dbReference type="EMBL" id="KAH9597007.1"/>
    </source>
</evidence>
<reference evidence="1" key="2">
    <citation type="journal article" date="2019" name="Gigascience">
        <title>High-quality Schistosoma haematobium genome achieved by single-molecule and long-range sequencing.</title>
        <authorList>
            <person name="Stroehlein A.J."/>
            <person name="Korhonen P.K."/>
            <person name="Chong T.M."/>
            <person name="Lim Y.L."/>
            <person name="Chan K.G."/>
            <person name="Webster B."/>
            <person name="Rollinson D."/>
            <person name="Brindley P.J."/>
            <person name="Gasser R.B."/>
            <person name="Young N.D."/>
        </authorList>
    </citation>
    <scope>NUCLEOTIDE SEQUENCE</scope>
</reference>
<name>A0A6A5DBF4_SCHHA</name>